<comment type="catalytic activity">
    <reaction evidence="8 9">
        <text>a ubiquinone + NADH + 5 H(+)(in) = a ubiquinol + NAD(+) + 4 H(+)(out)</text>
        <dbReference type="Rhea" id="RHEA:29091"/>
        <dbReference type="Rhea" id="RHEA-COMP:9565"/>
        <dbReference type="Rhea" id="RHEA-COMP:9566"/>
        <dbReference type="ChEBI" id="CHEBI:15378"/>
        <dbReference type="ChEBI" id="CHEBI:16389"/>
        <dbReference type="ChEBI" id="CHEBI:17976"/>
        <dbReference type="ChEBI" id="CHEBI:57540"/>
        <dbReference type="ChEBI" id="CHEBI:57945"/>
        <dbReference type="EC" id="7.1.1.2"/>
    </reaction>
</comment>
<feature type="signal peptide" evidence="10">
    <location>
        <begin position="1"/>
        <end position="23"/>
    </location>
</feature>
<comment type="similarity">
    <text evidence="2 9">Belongs to the complex I subunit 3 family.</text>
</comment>
<feature type="transmembrane region" description="Helical" evidence="9">
    <location>
        <begin position="83"/>
        <end position="103"/>
    </location>
</feature>
<feature type="transmembrane region" description="Helical" evidence="9">
    <location>
        <begin position="54"/>
        <end position="76"/>
    </location>
</feature>
<dbReference type="EMBL" id="MZ576844">
    <property type="protein sequence ID" value="UUK33563.1"/>
    <property type="molecule type" value="Genomic_DNA"/>
</dbReference>
<keyword evidence="4 9" id="KW-0813">Transport</keyword>
<comment type="subcellular location">
    <subcellularLocation>
        <location evidence="1">Membrane</location>
    </subcellularLocation>
    <subcellularLocation>
        <location evidence="9">Mitochondrion membrane</location>
        <topology evidence="9">Multi-pass membrane protein</topology>
    </subcellularLocation>
</comment>
<dbReference type="InterPro" id="IPR000440">
    <property type="entry name" value="NADH_UbQ/plastoQ_OxRdtase_su3"/>
</dbReference>
<evidence type="ECO:0000256" key="9">
    <source>
        <dbReference type="RuleBase" id="RU003640"/>
    </source>
</evidence>
<keyword evidence="6 9" id="KW-1133">Transmembrane helix</keyword>
<accession>A0AAT9QG21</accession>
<protein>
    <recommendedName>
        <fullName evidence="3 9">NADH-ubiquinone oxidoreductase chain 3</fullName>
        <ecNumber evidence="9">7.1.1.2</ecNumber>
    </recommendedName>
</protein>
<dbReference type="Pfam" id="PF00507">
    <property type="entry name" value="Oxidored_q4"/>
    <property type="match status" value="1"/>
</dbReference>
<evidence type="ECO:0000313" key="11">
    <source>
        <dbReference type="EMBL" id="UUK33576.1"/>
    </source>
</evidence>
<name>A0AAT9QG21_9COLE</name>
<dbReference type="PANTHER" id="PTHR11058:SF9">
    <property type="entry name" value="NADH-UBIQUINONE OXIDOREDUCTASE CHAIN 3"/>
    <property type="match status" value="1"/>
</dbReference>
<keyword evidence="9" id="KW-0520">NAD</keyword>
<evidence type="ECO:0000256" key="5">
    <source>
        <dbReference type="ARBA" id="ARBA00022692"/>
    </source>
</evidence>
<keyword evidence="9" id="KW-0249">Electron transport</keyword>
<evidence type="ECO:0000256" key="3">
    <source>
        <dbReference type="ARBA" id="ARBA00021007"/>
    </source>
</evidence>
<evidence type="ECO:0000256" key="7">
    <source>
        <dbReference type="ARBA" id="ARBA00023136"/>
    </source>
</evidence>
<gene>
    <name evidence="11" type="primary">ND3</name>
</gene>
<evidence type="ECO:0000256" key="1">
    <source>
        <dbReference type="ARBA" id="ARBA00004370"/>
    </source>
</evidence>
<dbReference type="GO" id="GO:0030964">
    <property type="term" value="C:NADH dehydrogenase complex"/>
    <property type="evidence" value="ECO:0007669"/>
    <property type="project" value="TreeGrafter"/>
</dbReference>
<evidence type="ECO:0000256" key="6">
    <source>
        <dbReference type="ARBA" id="ARBA00022989"/>
    </source>
</evidence>
<keyword evidence="5 9" id="KW-0812">Transmembrane</keyword>
<organism evidence="11">
    <name type="scientific">Metopiellus crypticus</name>
    <dbReference type="NCBI Taxonomy" id="3140185"/>
    <lineage>
        <taxon>Eukaryota</taxon>
        <taxon>Metazoa</taxon>
        <taxon>Ecdysozoa</taxon>
        <taxon>Arthropoda</taxon>
        <taxon>Hexapoda</taxon>
        <taxon>Insecta</taxon>
        <taxon>Pterygota</taxon>
        <taxon>Neoptera</taxon>
        <taxon>Endopterygota</taxon>
        <taxon>Coleoptera</taxon>
        <taxon>Polyphaga</taxon>
        <taxon>Staphyliniformia</taxon>
        <taxon>Staphylinidae</taxon>
        <taxon>Omaliinae group</taxon>
        <taxon>Pselaphinae</taxon>
        <taxon>Metopiellus</taxon>
    </lineage>
</organism>
<dbReference type="GO" id="GO:0031966">
    <property type="term" value="C:mitochondrial membrane"/>
    <property type="evidence" value="ECO:0007669"/>
    <property type="project" value="UniProtKB-SubCell"/>
</dbReference>
<evidence type="ECO:0000256" key="8">
    <source>
        <dbReference type="ARBA" id="ARBA00049551"/>
    </source>
</evidence>
<dbReference type="Gene3D" id="1.20.58.1610">
    <property type="entry name" value="NADH:ubiquinone/plastoquinone oxidoreductase, chain 3"/>
    <property type="match status" value="1"/>
</dbReference>
<dbReference type="EMBL" id="MZ576845">
    <property type="protein sequence ID" value="UUK33576.1"/>
    <property type="molecule type" value="Genomic_DNA"/>
</dbReference>
<dbReference type="GO" id="GO:0008137">
    <property type="term" value="F:NADH dehydrogenase (ubiquinone) activity"/>
    <property type="evidence" value="ECO:0007669"/>
    <property type="project" value="UniProtKB-UniRule"/>
</dbReference>
<dbReference type="AlphaFoldDB" id="A0AAT9QG21"/>
<geneLocation type="mitochondrion" evidence="11"/>
<keyword evidence="9" id="KW-0679">Respiratory chain</keyword>
<evidence type="ECO:0000256" key="10">
    <source>
        <dbReference type="SAM" id="SignalP"/>
    </source>
</evidence>
<sequence length="114" mass="13852">MYMYMFMIFLISLLCNLFPTLLSMKSLMNREKSTPFECGFDPKNSMRLPFSLQFFFIALIFLIFDIEITMLIPLIYLMKKINLLIYFTMMWIFLLILLMGLYYEWKIGSLNWLF</sequence>
<keyword evidence="7 9" id="KW-0472">Membrane</keyword>
<evidence type="ECO:0000256" key="2">
    <source>
        <dbReference type="ARBA" id="ARBA00008472"/>
    </source>
</evidence>
<reference evidence="11" key="1">
    <citation type="submission" date="2021-07" db="EMBL/GenBank/DDBJ databases">
        <authorList>
            <person name="Ansejo A."/>
            <person name="de Oliveira M.P.A."/>
            <person name="Vieira J.S."/>
            <person name="Oliveira R.R.M."/>
            <person name="Pires E.S."/>
            <person name="Oliveira G."/>
            <person name="Vasconcelos S."/>
        </authorList>
    </citation>
    <scope>NUCLEOTIDE SEQUENCE</scope>
</reference>
<keyword evidence="9" id="KW-0830">Ubiquinone</keyword>
<evidence type="ECO:0000256" key="4">
    <source>
        <dbReference type="ARBA" id="ARBA00022448"/>
    </source>
</evidence>
<dbReference type="InterPro" id="IPR038430">
    <property type="entry name" value="NDAH_ubi_oxred_su3_sf"/>
</dbReference>
<reference evidence="11" key="2">
    <citation type="journal article" date="2023" name="PeerJ">
        <title>The complete mitochondrial genome and description of a new cryptic Brazilian species of Metopiellus Raffray (Coleoptera: Staphylinidae: Pselaphinae).</title>
        <authorList>
            <person name="Asenjo A."/>
            <person name="de Oliveira M.P.A."/>
            <person name="Oliveira R.R.M."/>
            <person name="Pires E.S."/>
            <person name="Valois M."/>
            <person name="Oliveira G."/>
            <person name="Vasconcelos S."/>
        </authorList>
    </citation>
    <scope>NUCLEOTIDE SEQUENCE</scope>
</reference>
<dbReference type="PANTHER" id="PTHR11058">
    <property type="entry name" value="NADH-UBIQUINONE OXIDOREDUCTASE CHAIN 3"/>
    <property type="match status" value="1"/>
</dbReference>
<keyword evidence="10" id="KW-0732">Signal</keyword>
<keyword evidence="9" id="KW-1278">Translocase</keyword>
<feature type="chain" id="PRO_5043286438" description="NADH-ubiquinone oxidoreductase chain 3" evidence="10">
    <location>
        <begin position="24"/>
        <end position="114"/>
    </location>
</feature>
<keyword evidence="9 11" id="KW-0496">Mitochondrion</keyword>
<comment type="function">
    <text evidence="9">Core subunit of the mitochondrial membrane respiratory chain NADH dehydrogenase (Complex I) which catalyzes electron transfer from NADH through the respiratory chain, using ubiquinone as an electron acceptor. Essential for the catalytic activity of complex I.</text>
</comment>
<dbReference type="EC" id="7.1.1.2" evidence="9"/>
<proteinExistence type="inferred from homology"/>